<comment type="similarity">
    <text evidence="1 4">Belongs to the glycosyl hydrolase 30 family.</text>
</comment>
<gene>
    <name evidence="7" type="ORF">RN606_13745</name>
</gene>
<keyword evidence="3 4" id="KW-0378">Hydrolase</keyword>
<dbReference type="AlphaFoldDB" id="A0AA96F5W8"/>
<dbReference type="PANTHER" id="PTHR11069">
    <property type="entry name" value="GLUCOSYLCERAMIDASE"/>
    <property type="match status" value="1"/>
</dbReference>
<feature type="domain" description="Glycosyl hydrolase family 30 beta sandwich" evidence="6">
    <location>
        <begin position="408"/>
        <end position="452"/>
    </location>
</feature>
<protein>
    <submittedName>
        <fullName evidence="7">Beta-glycosidase</fullName>
    </submittedName>
</protein>
<dbReference type="InterPro" id="IPR013780">
    <property type="entry name" value="Glyco_hydro_b"/>
</dbReference>
<feature type="domain" description="Glycosyl hydrolase family 30 TIM-barrel" evidence="5">
    <location>
        <begin position="43"/>
        <end position="387"/>
    </location>
</feature>
<dbReference type="InterPro" id="IPR033453">
    <property type="entry name" value="Glyco_hydro_30_TIM-barrel"/>
</dbReference>
<evidence type="ECO:0000313" key="8">
    <source>
        <dbReference type="Proteomes" id="UP001304125"/>
    </source>
</evidence>
<proteinExistence type="inferred from homology"/>
<name>A0AA96F5W8_9MICO</name>
<dbReference type="InterPro" id="IPR017853">
    <property type="entry name" value="GH"/>
</dbReference>
<evidence type="ECO:0000259" key="6">
    <source>
        <dbReference type="Pfam" id="PF17189"/>
    </source>
</evidence>
<evidence type="ECO:0000259" key="5">
    <source>
        <dbReference type="Pfam" id="PF02055"/>
    </source>
</evidence>
<dbReference type="EMBL" id="CP134879">
    <property type="protein sequence ID" value="WNM24408.1"/>
    <property type="molecule type" value="Genomic_DNA"/>
</dbReference>
<dbReference type="PANTHER" id="PTHR11069:SF23">
    <property type="entry name" value="LYSOSOMAL ACID GLUCOSYLCERAMIDASE"/>
    <property type="match status" value="1"/>
</dbReference>
<dbReference type="Gene3D" id="3.20.20.80">
    <property type="entry name" value="Glycosidases"/>
    <property type="match status" value="1"/>
</dbReference>
<dbReference type="Proteomes" id="UP001304125">
    <property type="component" value="Chromosome"/>
</dbReference>
<evidence type="ECO:0000313" key="7">
    <source>
        <dbReference type="EMBL" id="WNM24408.1"/>
    </source>
</evidence>
<keyword evidence="2" id="KW-0732">Signal</keyword>
<accession>A0AA96F5W8</accession>
<dbReference type="InterPro" id="IPR033452">
    <property type="entry name" value="GH30_C"/>
</dbReference>
<dbReference type="GO" id="GO:0016020">
    <property type="term" value="C:membrane"/>
    <property type="evidence" value="ECO:0007669"/>
    <property type="project" value="GOC"/>
</dbReference>
<reference evidence="7 8" key="1">
    <citation type="submission" date="2023-09" db="EMBL/GenBank/DDBJ databases">
        <title>Demequina sp. a novel bacteria isolated from Capsicum annuum.</title>
        <authorList>
            <person name="Humaira Z."/>
            <person name="Lee J."/>
            <person name="Cho D."/>
        </authorList>
    </citation>
    <scope>NUCLEOTIDE SEQUENCE [LARGE SCALE GENOMIC DNA]</scope>
    <source>
        <strain evidence="7 8">OYTSA14</strain>
    </source>
</reference>
<dbReference type="GO" id="GO:0006680">
    <property type="term" value="P:glucosylceramide catabolic process"/>
    <property type="evidence" value="ECO:0007669"/>
    <property type="project" value="TreeGrafter"/>
</dbReference>
<evidence type="ECO:0000256" key="1">
    <source>
        <dbReference type="ARBA" id="ARBA00005382"/>
    </source>
</evidence>
<dbReference type="GO" id="GO:0004348">
    <property type="term" value="F:glucosylceramidase activity"/>
    <property type="evidence" value="ECO:0007669"/>
    <property type="project" value="InterPro"/>
</dbReference>
<dbReference type="Pfam" id="PF17189">
    <property type="entry name" value="Glyco_hydro_30C"/>
    <property type="match status" value="1"/>
</dbReference>
<dbReference type="Pfam" id="PF02055">
    <property type="entry name" value="Glyco_hydro_30"/>
    <property type="match status" value="1"/>
</dbReference>
<organism evidence="7 8">
    <name type="scientific">Demequina capsici</name>
    <dbReference type="NCBI Taxonomy" id="3075620"/>
    <lineage>
        <taxon>Bacteria</taxon>
        <taxon>Bacillati</taxon>
        <taxon>Actinomycetota</taxon>
        <taxon>Actinomycetes</taxon>
        <taxon>Micrococcales</taxon>
        <taxon>Demequinaceae</taxon>
        <taxon>Demequina</taxon>
    </lineage>
</organism>
<dbReference type="SUPFAM" id="SSF51445">
    <property type="entry name" value="(Trans)glycosidases"/>
    <property type="match status" value="1"/>
</dbReference>
<evidence type="ECO:0000256" key="2">
    <source>
        <dbReference type="ARBA" id="ARBA00022729"/>
    </source>
</evidence>
<keyword evidence="4" id="KW-0326">Glycosidase</keyword>
<evidence type="ECO:0000256" key="3">
    <source>
        <dbReference type="ARBA" id="ARBA00022801"/>
    </source>
</evidence>
<dbReference type="PRINTS" id="PR00843">
    <property type="entry name" value="GLHYDRLASE30"/>
</dbReference>
<dbReference type="Gene3D" id="2.60.40.1180">
    <property type="entry name" value="Golgi alpha-mannosidase II"/>
    <property type="match status" value="1"/>
</dbReference>
<dbReference type="RefSeq" id="WP_313498099.1">
    <property type="nucleotide sequence ID" value="NZ_CP134879.1"/>
</dbReference>
<evidence type="ECO:0000256" key="4">
    <source>
        <dbReference type="RuleBase" id="RU361188"/>
    </source>
</evidence>
<sequence length="460" mass="51541">MNPIRWITTTEHLAWQEREAPSLSAVSAMPSVLLQLDNPQQTIEGFGASFNEMGWDALALLDADAREDILRDLFAPGAGLNLSLCRMPVGANDFSRDWYSYDEQPGDLALDHFSIEHDEQTLLPFIHAAQQQRPGLRLWASPWSPPTWMKANGHYAGAMPHPAFGNVQNGLREDQVGHEGTDMFLVDDAHLTAYARYFGRFIDAYAQRGIRIDTVMPQNEFNSAQPFPSCTWTPESLARFIRVLGPEMDARNVQVFLGTLERADDGMVTRVLDDPEASPWVRGLGAQWAGRGAVPFVHHDNPDLPIWQTEQECGDGRNDWRHARHAWQIMRAFFNNGATAYMYWNMALLEGGVSRWGWSQNSFVVVDPHTREHRLTHEYQLLKHVSHLVQVGARVVPTLSYSGFENQLAFTNPDGSLVIVAHHDGGAPVDVSYLVGHQVLAVTLDPDSFHTFVIPPTSGD</sequence>
<dbReference type="InterPro" id="IPR001139">
    <property type="entry name" value="Glyco_hydro_30"/>
</dbReference>
<keyword evidence="8" id="KW-1185">Reference proteome</keyword>